<dbReference type="Proteomes" id="UP000183107">
    <property type="component" value="Unassembled WGS sequence"/>
</dbReference>
<keyword evidence="3" id="KW-1185">Reference proteome</keyword>
<gene>
    <name evidence="2" type="ORF">SAMN05216386_1028</name>
</gene>
<accession>A0A1I4Z4M6</accession>
<sequence>MLDDLLTTLERSGSDTSVTPCDPAEVTAKPASIKACTLVTSVTSENNDAGNDGANPNECGLASFSHWWRIHYRDRKPEEVSCTPPATYEEIMAWRPEAIAAEPFKPIPRKPDGPLSADDEARIRAWVRYIGETEEGISEVIDRCHIDADARCFHIEMARKVVITEGF</sequence>
<evidence type="ECO:0000313" key="3">
    <source>
        <dbReference type="Proteomes" id="UP000183107"/>
    </source>
</evidence>
<feature type="compositionally biased region" description="Polar residues" evidence="1">
    <location>
        <begin position="9"/>
        <end position="19"/>
    </location>
</feature>
<evidence type="ECO:0000313" key="2">
    <source>
        <dbReference type="EMBL" id="SFN45246.1"/>
    </source>
</evidence>
<dbReference type="OrthoDB" id="8565132at2"/>
<dbReference type="RefSeq" id="WP_074795207.1">
    <property type="nucleotide sequence ID" value="NZ_FOVJ01000001.1"/>
</dbReference>
<feature type="region of interest" description="Disordered" evidence="1">
    <location>
        <begin position="1"/>
        <end position="23"/>
    </location>
</feature>
<dbReference type="AlphaFoldDB" id="A0A1I4Z4M6"/>
<evidence type="ECO:0000256" key="1">
    <source>
        <dbReference type="SAM" id="MobiDB-lite"/>
    </source>
</evidence>
<proteinExistence type="predicted"/>
<reference evidence="3" key="1">
    <citation type="submission" date="2016-10" db="EMBL/GenBank/DDBJ databases">
        <authorList>
            <person name="Varghese N."/>
        </authorList>
    </citation>
    <scope>NUCLEOTIDE SEQUENCE [LARGE SCALE GENOMIC DNA]</scope>
    <source>
        <strain evidence="3">Nsp8</strain>
    </source>
</reference>
<protein>
    <submittedName>
        <fullName evidence="2">Uncharacterized protein</fullName>
    </submittedName>
</protein>
<dbReference type="EMBL" id="FOVJ01000001">
    <property type="protein sequence ID" value="SFN45246.1"/>
    <property type="molecule type" value="Genomic_DNA"/>
</dbReference>
<name>A0A1I4Z4M6_9PROT</name>
<organism evidence="2 3">
    <name type="scientific">Nitrosospira briensis</name>
    <dbReference type="NCBI Taxonomy" id="35799"/>
    <lineage>
        <taxon>Bacteria</taxon>
        <taxon>Pseudomonadati</taxon>
        <taxon>Pseudomonadota</taxon>
        <taxon>Betaproteobacteria</taxon>
        <taxon>Nitrosomonadales</taxon>
        <taxon>Nitrosomonadaceae</taxon>
        <taxon>Nitrosospira</taxon>
    </lineage>
</organism>